<accession>A0A4V5N7K1</accession>
<keyword evidence="3" id="KW-1185">Reference proteome</keyword>
<protein>
    <submittedName>
        <fullName evidence="2">Uncharacterized protein</fullName>
    </submittedName>
</protein>
<reference evidence="2 3" key="1">
    <citation type="submission" date="2017-03" db="EMBL/GenBank/DDBJ databases">
        <title>Genomes of endolithic fungi from Antarctica.</title>
        <authorList>
            <person name="Coleine C."/>
            <person name="Masonjones S."/>
            <person name="Stajich J.E."/>
        </authorList>
    </citation>
    <scope>NUCLEOTIDE SEQUENCE [LARGE SCALE GENOMIC DNA]</scope>
    <source>
        <strain evidence="2 3">CCFEE 6315</strain>
    </source>
</reference>
<dbReference type="Proteomes" id="UP000308549">
    <property type="component" value="Unassembled WGS sequence"/>
</dbReference>
<proteinExistence type="predicted"/>
<feature type="region of interest" description="Disordered" evidence="1">
    <location>
        <begin position="1"/>
        <end position="69"/>
    </location>
</feature>
<dbReference type="AlphaFoldDB" id="A0A4V5N7K1"/>
<comment type="caution">
    <text evidence="2">The sequence shown here is derived from an EMBL/GenBank/DDBJ whole genome shotgun (WGS) entry which is preliminary data.</text>
</comment>
<evidence type="ECO:0000256" key="1">
    <source>
        <dbReference type="SAM" id="MobiDB-lite"/>
    </source>
</evidence>
<evidence type="ECO:0000313" key="2">
    <source>
        <dbReference type="EMBL" id="TKA32709.1"/>
    </source>
</evidence>
<name>A0A4V5N7K1_9PEZI</name>
<feature type="compositionally biased region" description="Acidic residues" evidence="1">
    <location>
        <begin position="11"/>
        <end position="42"/>
    </location>
</feature>
<organism evidence="2 3">
    <name type="scientific">Salinomyces thailandicus</name>
    <dbReference type="NCBI Taxonomy" id="706561"/>
    <lineage>
        <taxon>Eukaryota</taxon>
        <taxon>Fungi</taxon>
        <taxon>Dikarya</taxon>
        <taxon>Ascomycota</taxon>
        <taxon>Pezizomycotina</taxon>
        <taxon>Dothideomycetes</taxon>
        <taxon>Dothideomycetidae</taxon>
        <taxon>Mycosphaerellales</taxon>
        <taxon>Teratosphaeriaceae</taxon>
        <taxon>Salinomyces</taxon>
    </lineage>
</organism>
<gene>
    <name evidence="2" type="ORF">B0A50_00934</name>
</gene>
<evidence type="ECO:0000313" key="3">
    <source>
        <dbReference type="Proteomes" id="UP000308549"/>
    </source>
</evidence>
<sequence>MDMQIPRGAGEEVDELDDCANGEGAAEEDDTELGGTADEGEVKEEQEVEGKEKGSEEPQAGRWEPDDKVEGADLISKKPYIKARRDTDIWEYFIAMKKPVVDKRSVAHSWAVESYTKLTDEKIWAYPTMHDGYLVFMHGNIVYATVQQDASIYSTDGEYLNSLLCMSADDTAVGELEATVPGSTNSDPAVLLAKVREMKKRIAEHCASFMIDDHVIELCFNAQAAASQNDGELTTTLIDALQKKLMTAMKEKIELVALPVA</sequence>
<dbReference type="EMBL" id="NAJL01000004">
    <property type="protein sequence ID" value="TKA32709.1"/>
    <property type="molecule type" value="Genomic_DNA"/>
</dbReference>
<feature type="compositionally biased region" description="Basic and acidic residues" evidence="1">
    <location>
        <begin position="43"/>
        <end position="56"/>
    </location>
</feature>